<feature type="active site" description="Proton donor/acceptor" evidence="2">
    <location>
        <position position="148"/>
    </location>
</feature>
<keyword evidence="1 4" id="KW-0378">Hydrolase</keyword>
<feature type="active site" description="Acyl-thioester intermediate" evidence="2">
    <location>
        <position position="244"/>
    </location>
</feature>
<dbReference type="InterPro" id="IPR023365">
    <property type="entry name" value="Sortase_dom-sf"/>
</dbReference>
<reference evidence="4" key="1">
    <citation type="submission" date="2020-08" db="EMBL/GenBank/DDBJ databases">
        <title>Genome public.</title>
        <authorList>
            <person name="Liu C."/>
            <person name="Sun Q."/>
        </authorList>
    </citation>
    <scope>NUCLEOTIDE SEQUENCE</scope>
    <source>
        <strain evidence="4">NSJ-54</strain>
    </source>
</reference>
<evidence type="ECO:0000313" key="4">
    <source>
        <dbReference type="EMBL" id="MBC8570817.1"/>
    </source>
</evidence>
<protein>
    <submittedName>
        <fullName evidence="4">Class B sortase</fullName>
        <ecNumber evidence="4">3.4.22.71</ecNumber>
    </submittedName>
</protein>
<proteinExistence type="predicted"/>
<comment type="caution">
    <text evidence="4">The sequence shown here is derived from an EMBL/GenBank/DDBJ whole genome shotgun (WGS) entry which is preliminary data.</text>
</comment>
<gene>
    <name evidence="4" type="primary">srtB</name>
    <name evidence="4" type="ORF">H8709_08250</name>
</gene>
<evidence type="ECO:0000313" key="5">
    <source>
        <dbReference type="Proteomes" id="UP000660861"/>
    </source>
</evidence>
<keyword evidence="5" id="KW-1185">Reference proteome</keyword>
<dbReference type="SUPFAM" id="SSF63817">
    <property type="entry name" value="Sortase"/>
    <property type="match status" value="1"/>
</dbReference>
<organism evidence="4 5">
    <name type="scientific">Zongyangia hominis</name>
    <dbReference type="NCBI Taxonomy" id="2763677"/>
    <lineage>
        <taxon>Bacteria</taxon>
        <taxon>Bacillati</taxon>
        <taxon>Bacillota</taxon>
        <taxon>Clostridia</taxon>
        <taxon>Eubacteriales</taxon>
        <taxon>Oscillospiraceae</taxon>
        <taxon>Zongyangia</taxon>
    </lineage>
</organism>
<dbReference type="AlphaFoldDB" id="A0A926EBG1"/>
<name>A0A926EBG1_9FIRM</name>
<dbReference type="Pfam" id="PF04203">
    <property type="entry name" value="Sortase"/>
    <property type="match status" value="1"/>
</dbReference>
<dbReference type="Gene3D" id="2.40.260.10">
    <property type="entry name" value="Sortase"/>
    <property type="match status" value="1"/>
</dbReference>
<dbReference type="RefSeq" id="WP_262397911.1">
    <property type="nucleotide sequence ID" value="NZ_JACRTC010000005.1"/>
</dbReference>
<dbReference type="GO" id="GO:0016787">
    <property type="term" value="F:hydrolase activity"/>
    <property type="evidence" value="ECO:0007669"/>
    <property type="project" value="UniProtKB-KW"/>
</dbReference>
<evidence type="ECO:0000256" key="3">
    <source>
        <dbReference type="SAM" id="MobiDB-lite"/>
    </source>
</evidence>
<dbReference type="PROSITE" id="PS51257">
    <property type="entry name" value="PROKAR_LIPOPROTEIN"/>
    <property type="match status" value="1"/>
</dbReference>
<dbReference type="CDD" id="cd05826">
    <property type="entry name" value="Sortase_B"/>
    <property type="match status" value="1"/>
</dbReference>
<evidence type="ECO:0000256" key="2">
    <source>
        <dbReference type="PIRSR" id="PIRSR605754-1"/>
    </source>
</evidence>
<accession>A0A926EBG1</accession>
<feature type="region of interest" description="Disordered" evidence="3">
    <location>
        <begin position="36"/>
        <end position="64"/>
    </location>
</feature>
<evidence type="ECO:0000256" key="1">
    <source>
        <dbReference type="ARBA" id="ARBA00022801"/>
    </source>
</evidence>
<feature type="compositionally biased region" description="Low complexity" evidence="3">
    <location>
        <begin position="38"/>
        <end position="56"/>
    </location>
</feature>
<dbReference type="InterPro" id="IPR005754">
    <property type="entry name" value="Sortase"/>
</dbReference>
<dbReference type="EMBL" id="JACRTC010000005">
    <property type="protein sequence ID" value="MBC8570817.1"/>
    <property type="molecule type" value="Genomic_DNA"/>
</dbReference>
<sequence length="286" mass="32784">MRCTRSQFPLAGKVMALLLAFCILFTFVSCQKKEEESSSTPPVTQTPPTTTETPVSSEDDGKLDVVPPDAGTLEKLENMKASNSDTVAWLSIPDTTIDDAVLQAADNDYYLRKDETKQYNFFGCYYADYENTFGERNLFSRNTVIYGHNMDDNKVHGKKFGQLLKYLNEDFAENHPYIYLTTEDDQLTFKIFAVYYSDIHFSYISTDPEDLTFMDILNEARERSEYNYDVDVNATDKIITLSTCTYKYGMREDQRFVVQARLLRNDEDAPATVSIEKNPNPKAPQF</sequence>
<dbReference type="EC" id="3.4.22.71" evidence="4"/>
<dbReference type="NCBIfam" id="TIGR03064">
    <property type="entry name" value="sortase_srtB"/>
    <property type="match status" value="1"/>
</dbReference>
<dbReference type="Proteomes" id="UP000660861">
    <property type="component" value="Unassembled WGS sequence"/>
</dbReference>
<dbReference type="InterPro" id="IPR009835">
    <property type="entry name" value="SrtB"/>
</dbReference>